<evidence type="ECO:0000313" key="2">
    <source>
        <dbReference type="Proteomes" id="UP001359559"/>
    </source>
</evidence>
<organism evidence="1 2">
    <name type="scientific">Clitoria ternatea</name>
    <name type="common">Butterfly pea</name>
    <dbReference type="NCBI Taxonomy" id="43366"/>
    <lineage>
        <taxon>Eukaryota</taxon>
        <taxon>Viridiplantae</taxon>
        <taxon>Streptophyta</taxon>
        <taxon>Embryophyta</taxon>
        <taxon>Tracheophyta</taxon>
        <taxon>Spermatophyta</taxon>
        <taxon>Magnoliopsida</taxon>
        <taxon>eudicotyledons</taxon>
        <taxon>Gunneridae</taxon>
        <taxon>Pentapetalae</taxon>
        <taxon>rosids</taxon>
        <taxon>fabids</taxon>
        <taxon>Fabales</taxon>
        <taxon>Fabaceae</taxon>
        <taxon>Papilionoideae</taxon>
        <taxon>50 kb inversion clade</taxon>
        <taxon>NPAAA clade</taxon>
        <taxon>indigoferoid/millettioid clade</taxon>
        <taxon>Phaseoleae</taxon>
        <taxon>Clitoria</taxon>
    </lineage>
</organism>
<accession>A0AAN9PES2</accession>
<proteinExistence type="predicted"/>
<evidence type="ECO:0000313" key="1">
    <source>
        <dbReference type="EMBL" id="KAK7294467.1"/>
    </source>
</evidence>
<dbReference type="EMBL" id="JAYKXN010000004">
    <property type="protein sequence ID" value="KAK7294467.1"/>
    <property type="molecule type" value="Genomic_DNA"/>
</dbReference>
<dbReference type="Proteomes" id="UP001359559">
    <property type="component" value="Unassembled WGS sequence"/>
</dbReference>
<gene>
    <name evidence="1" type="ORF">RJT34_17356</name>
</gene>
<name>A0AAN9PES2_CLITE</name>
<dbReference type="AlphaFoldDB" id="A0AAN9PES2"/>
<comment type="caution">
    <text evidence="1">The sequence shown here is derived from an EMBL/GenBank/DDBJ whole genome shotgun (WGS) entry which is preliminary data.</text>
</comment>
<keyword evidence="2" id="KW-1185">Reference proteome</keyword>
<sequence length="81" mass="9515">MERDPDSGVGRFYDKAEDEGIKEKVERVVAQITEGKRSLQELDLKVEASGLSKMKTQKRRHVREQIWGWSRLREKEKESDP</sequence>
<reference evidence="1 2" key="1">
    <citation type="submission" date="2024-01" db="EMBL/GenBank/DDBJ databases">
        <title>The genomes of 5 underutilized Papilionoideae crops provide insights into root nodulation and disease resistance.</title>
        <authorList>
            <person name="Yuan L."/>
        </authorList>
    </citation>
    <scope>NUCLEOTIDE SEQUENCE [LARGE SCALE GENOMIC DNA]</scope>
    <source>
        <strain evidence="1">LY-2023</strain>
        <tissue evidence="1">Leaf</tissue>
    </source>
</reference>
<protein>
    <submittedName>
        <fullName evidence="1">Uncharacterized protein</fullName>
    </submittedName>
</protein>